<evidence type="ECO:0000313" key="2">
    <source>
        <dbReference type="EMBL" id="GEU33359.1"/>
    </source>
</evidence>
<dbReference type="AlphaFoldDB" id="A0A6L2J930"/>
<gene>
    <name evidence="2" type="ORF">Tci_005337</name>
</gene>
<sequence length="164" mass="17912">MSLEVGSIRRIQGIGYGVLEFLGVGTTLDIFQNIILLYFQYGVLVFTGYGVLEFLGVGTTLDIFQNIILLYFQYGVLVFTGYGVLFSPNKKIARYSPEHSPPVGYLKEAGRAVQAAGRGVIHQLEVVPSSQNVANIAILLSNDMRSAVNNDVSSVSKLQVHLIL</sequence>
<keyword evidence="1" id="KW-1133">Transmembrane helix</keyword>
<protein>
    <submittedName>
        <fullName evidence="2">DNA-binding WRKY</fullName>
    </submittedName>
</protein>
<dbReference type="GO" id="GO:0003677">
    <property type="term" value="F:DNA binding"/>
    <property type="evidence" value="ECO:0007669"/>
    <property type="project" value="UniProtKB-KW"/>
</dbReference>
<proteinExistence type="predicted"/>
<name>A0A6L2J930_TANCI</name>
<keyword evidence="2" id="KW-0238">DNA-binding</keyword>
<reference evidence="2" key="1">
    <citation type="journal article" date="2019" name="Sci. Rep.">
        <title>Draft genome of Tanacetum cinerariifolium, the natural source of mosquito coil.</title>
        <authorList>
            <person name="Yamashiro T."/>
            <person name="Shiraishi A."/>
            <person name="Satake H."/>
            <person name="Nakayama K."/>
        </authorList>
    </citation>
    <scope>NUCLEOTIDE SEQUENCE</scope>
</reference>
<comment type="caution">
    <text evidence="2">The sequence shown here is derived from an EMBL/GenBank/DDBJ whole genome shotgun (WGS) entry which is preliminary data.</text>
</comment>
<keyword evidence="1" id="KW-0812">Transmembrane</keyword>
<keyword evidence="1" id="KW-0472">Membrane</keyword>
<feature type="transmembrane region" description="Helical" evidence="1">
    <location>
        <begin position="35"/>
        <end position="57"/>
    </location>
</feature>
<accession>A0A6L2J930</accession>
<organism evidence="2">
    <name type="scientific">Tanacetum cinerariifolium</name>
    <name type="common">Dalmatian daisy</name>
    <name type="synonym">Chrysanthemum cinerariifolium</name>
    <dbReference type="NCBI Taxonomy" id="118510"/>
    <lineage>
        <taxon>Eukaryota</taxon>
        <taxon>Viridiplantae</taxon>
        <taxon>Streptophyta</taxon>
        <taxon>Embryophyta</taxon>
        <taxon>Tracheophyta</taxon>
        <taxon>Spermatophyta</taxon>
        <taxon>Magnoliopsida</taxon>
        <taxon>eudicotyledons</taxon>
        <taxon>Gunneridae</taxon>
        <taxon>Pentapetalae</taxon>
        <taxon>asterids</taxon>
        <taxon>campanulids</taxon>
        <taxon>Asterales</taxon>
        <taxon>Asteraceae</taxon>
        <taxon>Asteroideae</taxon>
        <taxon>Anthemideae</taxon>
        <taxon>Anthemidinae</taxon>
        <taxon>Tanacetum</taxon>
    </lineage>
</organism>
<feature type="transmembrane region" description="Helical" evidence="1">
    <location>
        <begin position="63"/>
        <end position="85"/>
    </location>
</feature>
<dbReference type="EMBL" id="BKCJ010000455">
    <property type="protein sequence ID" value="GEU33359.1"/>
    <property type="molecule type" value="Genomic_DNA"/>
</dbReference>
<evidence type="ECO:0000256" key="1">
    <source>
        <dbReference type="SAM" id="Phobius"/>
    </source>
</evidence>